<dbReference type="GO" id="GO:0007156">
    <property type="term" value="P:homophilic cell adhesion via plasma membrane adhesion molecules"/>
    <property type="evidence" value="ECO:0007669"/>
    <property type="project" value="InterPro"/>
</dbReference>
<keyword evidence="10" id="KW-1185">Reference proteome</keyword>
<dbReference type="Pfam" id="PF00028">
    <property type="entry name" value="Cadherin"/>
    <property type="match status" value="3"/>
</dbReference>
<evidence type="ECO:0000313" key="10">
    <source>
        <dbReference type="Proteomes" id="UP000694546"/>
    </source>
</evidence>
<gene>
    <name evidence="9" type="primary">LOC115544124</name>
</gene>
<dbReference type="OMA" id="GCLNHEK"/>
<evidence type="ECO:0000256" key="6">
    <source>
        <dbReference type="SAM" id="Phobius"/>
    </source>
</evidence>
<keyword evidence="6" id="KW-1133">Transmembrane helix</keyword>
<evidence type="ECO:0000256" key="5">
    <source>
        <dbReference type="PROSITE-ProRule" id="PRU00043"/>
    </source>
</evidence>
<feature type="domain" description="Cadherin" evidence="8">
    <location>
        <begin position="380"/>
        <end position="487"/>
    </location>
</feature>
<dbReference type="GO" id="GO:0016339">
    <property type="term" value="P:calcium-dependent cell-cell adhesion via plasma membrane cell adhesion molecules"/>
    <property type="evidence" value="ECO:0007669"/>
    <property type="project" value="TreeGrafter"/>
</dbReference>
<dbReference type="SUPFAM" id="SSF49313">
    <property type="entry name" value="Cadherin-like"/>
    <property type="match status" value="5"/>
</dbReference>
<evidence type="ECO:0000313" key="9">
    <source>
        <dbReference type="Ensembl" id="ENSGMOP00000002778.2"/>
    </source>
</evidence>
<dbReference type="GO" id="GO:0007043">
    <property type="term" value="P:cell-cell junction assembly"/>
    <property type="evidence" value="ECO:0007669"/>
    <property type="project" value="TreeGrafter"/>
</dbReference>
<sequence length="823" mass="91563">MDTISSSFLVILFLGINYSSSDILHRQKRTWIIDTFSIEEEYSGTHPYVLGKIELENKFTLMKLHGQGVDEEPKGKLKIDPNTGIITVLGKLDYEKNQRLMLKFEAVDRVTDVVDTKLSVEVQILDVNDNVPTFTQTYYMVHMKESAPQGSYVMVVSATDLDNRNSKNGTFGFKIVSVTPEPSDLEFYMEKNSGYGNISFRGCLDYEKSKTYTILVEVKDHGEAIQLSSTCTVVVNIDDENNHLPVFTGPSQSATLEEGIVGVEVLRMQATDRDTKGTDAWKVNYVIHGKSGVNFRIVTDPETNEGVLSVIKPLDYEDQSLLNLTISVENYGKYFSCKVVNKNVNSIGHWKVLTTNEKPELSTKVVMVNVLDVNSPPVFKPKNKTVTVYEDISVGYNLGAMTAVDRDVAHGNKIRYFKGEDPAKWVTVDPKNGVISTVKTLDRESSDVKKDIYTVTVIAVDDGEPPATGTGTLFIHLRDRNDNTPLLDATSIGICISDNDADSKANITAFDRDVEPFAGPFTFKLLGDVKDKWRIEPEYGYSVNLFREDRIPTGQHVVQLKVSDQQDNSALHNVTVIVCECAATNIGGMPNCLERQLSSSIGFSGAAPIGFIAILLLLGILLLGLLLSCKKEVMLMPDEGTEQNLICSNSEQRGSDCKMSLKALHEREDRIQRTCVHDIGYQFQTADLDNDVFPKLNTSFCDTHNGYTSANSFMGGAQNGSTRINSSMRRTNGEHHAALEDILEQRNFLQQFIERRVGILQAPGEELGDYAPHLYGEEDHPDSSQPLETIPIQEVPFHPDMLQYLDTKFNTLASLCSPEIKSS</sequence>
<dbReference type="GO" id="GO:0000902">
    <property type="term" value="P:cell morphogenesis"/>
    <property type="evidence" value="ECO:0007669"/>
    <property type="project" value="TreeGrafter"/>
</dbReference>
<feature type="domain" description="Cadherin" evidence="8">
    <location>
        <begin position="135"/>
        <end position="247"/>
    </location>
</feature>
<dbReference type="PRINTS" id="PR01820">
    <property type="entry name" value="DESMOCOLLIN"/>
</dbReference>
<keyword evidence="6" id="KW-0812">Transmembrane</keyword>
<dbReference type="PANTHER" id="PTHR24027:SF433">
    <property type="entry name" value="CADHERIN 27-RELATED"/>
    <property type="match status" value="1"/>
</dbReference>
<dbReference type="PRINTS" id="PR00205">
    <property type="entry name" value="CADHERIN"/>
</dbReference>
<comment type="subcellular location">
    <subcellularLocation>
        <location evidence="1">Membrane</location>
    </subcellularLocation>
</comment>
<dbReference type="Proteomes" id="UP000694546">
    <property type="component" value="Chromosome 1"/>
</dbReference>
<reference evidence="9" key="1">
    <citation type="submission" date="2019-07" db="EMBL/GenBank/DDBJ databases">
        <authorList>
            <consortium name="Wellcome Sanger Institute Data Sharing"/>
        </authorList>
    </citation>
    <scope>NUCLEOTIDE SEQUENCE [LARGE SCALE GENOMIC DNA]</scope>
</reference>
<dbReference type="OrthoDB" id="9045962at2759"/>
<dbReference type="PROSITE" id="PS50268">
    <property type="entry name" value="CADHERIN_2"/>
    <property type="match status" value="4"/>
</dbReference>
<feature type="transmembrane region" description="Helical" evidence="6">
    <location>
        <begin position="601"/>
        <end position="627"/>
    </location>
</feature>
<dbReference type="PROSITE" id="PS00232">
    <property type="entry name" value="CADHERIN_1"/>
    <property type="match status" value="2"/>
</dbReference>
<dbReference type="GO" id="GO:0045296">
    <property type="term" value="F:cadherin binding"/>
    <property type="evidence" value="ECO:0007669"/>
    <property type="project" value="TreeGrafter"/>
</dbReference>
<evidence type="ECO:0000256" key="1">
    <source>
        <dbReference type="ARBA" id="ARBA00004370"/>
    </source>
</evidence>
<dbReference type="InterPro" id="IPR039808">
    <property type="entry name" value="Cadherin"/>
</dbReference>
<dbReference type="GO" id="GO:0016342">
    <property type="term" value="C:catenin complex"/>
    <property type="evidence" value="ECO:0007669"/>
    <property type="project" value="TreeGrafter"/>
</dbReference>
<keyword evidence="3 5" id="KW-0106">Calcium</keyword>
<evidence type="ECO:0000256" key="7">
    <source>
        <dbReference type="SAM" id="SignalP"/>
    </source>
</evidence>
<evidence type="ECO:0000259" key="8">
    <source>
        <dbReference type="PROSITE" id="PS50268"/>
    </source>
</evidence>
<dbReference type="Gene3D" id="2.60.40.60">
    <property type="entry name" value="Cadherins"/>
    <property type="match status" value="5"/>
</dbReference>
<feature type="chain" id="PRO_5047396225" evidence="7">
    <location>
        <begin position="22"/>
        <end position="823"/>
    </location>
</feature>
<dbReference type="GO" id="GO:0060027">
    <property type="term" value="P:convergent extension involved in gastrulation"/>
    <property type="evidence" value="ECO:0007669"/>
    <property type="project" value="UniProtKB-ARBA"/>
</dbReference>
<protein>
    <submittedName>
        <fullName evidence="9">Cadherin-like protein 26</fullName>
    </submittedName>
</protein>
<reference evidence="9" key="2">
    <citation type="submission" date="2025-08" db="UniProtKB">
        <authorList>
            <consortium name="Ensembl"/>
        </authorList>
    </citation>
    <scope>IDENTIFICATION</scope>
</reference>
<dbReference type="Ensembl" id="ENSGMOT00000002869.2">
    <property type="protein sequence ID" value="ENSGMOP00000002778.2"/>
    <property type="gene ID" value="ENSGMOG00000002622.2"/>
</dbReference>
<dbReference type="CDD" id="cd11304">
    <property type="entry name" value="Cadherin_repeat"/>
    <property type="match status" value="4"/>
</dbReference>
<keyword evidence="2" id="KW-0677">Repeat</keyword>
<evidence type="ECO:0000256" key="3">
    <source>
        <dbReference type="ARBA" id="ARBA00022837"/>
    </source>
</evidence>
<feature type="domain" description="Cadherin" evidence="8">
    <location>
        <begin position="58"/>
        <end position="134"/>
    </location>
</feature>
<dbReference type="AlphaFoldDB" id="A0A8C4YY18"/>
<dbReference type="GO" id="GO:0005737">
    <property type="term" value="C:cytoplasm"/>
    <property type="evidence" value="ECO:0007669"/>
    <property type="project" value="UniProtKB-SubCell"/>
</dbReference>
<dbReference type="SMART" id="SM00112">
    <property type="entry name" value="CA"/>
    <property type="match status" value="5"/>
</dbReference>
<proteinExistence type="predicted"/>
<dbReference type="RefSeq" id="XP_030212814.1">
    <property type="nucleotide sequence ID" value="XM_030356954.1"/>
</dbReference>
<dbReference type="GO" id="GO:0044331">
    <property type="term" value="P:cell-cell adhesion mediated by cadherin"/>
    <property type="evidence" value="ECO:0007669"/>
    <property type="project" value="TreeGrafter"/>
</dbReference>
<evidence type="ECO:0000256" key="4">
    <source>
        <dbReference type="ARBA" id="ARBA00023136"/>
    </source>
</evidence>
<dbReference type="GO" id="GO:0005912">
    <property type="term" value="C:adherens junction"/>
    <property type="evidence" value="ECO:0007669"/>
    <property type="project" value="TreeGrafter"/>
</dbReference>
<dbReference type="GO" id="GO:0034332">
    <property type="term" value="P:adherens junction organization"/>
    <property type="evidence" value="ECO:0007669"/>
    <property type="project" value="TreeGrafter"/>
</dbReference>
<evidence type="ECO:0000256" key="2">
    <source>
        <dbReference type="ARBA" id="ARBA00022737"/>
    </source>
</evidence>
<dbReference type="GO" id="GO:0005509">
    <property type="term" value="F:calcium ion binding"/>
    <property type="evidence" value="ECO:0007669"/>
    <property type="project" value="UniProtKB-UniRule"/>
</dbReference>
<dbReference type="GO" id="GO:0008013">
    <property type="term" value="F:beta-catenin binding"/>
    <property type="evidence" value="ECO:0007669"/>
    <property type="project" value="TreeGrafter"/>
</dbReference>
<dbReference type="GeneTree" id="ENSGT00940000155218"/>
<name>A0A8C4YY18_GADMO</name>
<reference evidence="9" key="3">
    <citation type="submission" date="2025-09" db="UniProtKB">
        <authorList>
            <consortium name="Ensembl"/>
        </authorList>
    </citation>
    <scope>IDENTIFICATION</scope>
</reference>
<feature type="domain" description="Cadherin" evidence="8">
    <location>
        <begin position="257"/>
        <end position="379"/>
    </location>
</feature>
<organism evidence="9 10">
    <name type="scientific">Gadus morhua</name>
    <name type="common">Atlantic cod</name>
    <dbReference type="NCBI Taxonomy" id="8049"/>
    <lineage>
        <taxon>Eukaryota</taxon>
        <taxon>Metazoa</taxon>
        <taxon>Chordata</taxon>
        <taxon>Craniata</taxon>
        <taxon>Vertebrata</taxon>
        <taxon>Euteleostomi</taxon>
        <taxon>Actinopterygii</taxon>
        <taxon>Neopterygii</taxon>
        <taxon>Teleostei</taxon>
        <taxon>Neoteleostei</taxon>
        <taxon>Acanthomorphata</taxon>
        <taxon>Zeiogadaria</taxon>
        <taxon>Gadariae</taxon>
        <taxon>Gadiformes</taxon>
        <taxon>Gadoidei</taxon>
        <taxon>Gadidae</taxon>
        <taxon>Gadus</taxon>
    </lineage>
</organism>
<dbReference type="InterPro" id="IPR015919">
    <property type="entry name" value="Cadherin-like_sf"/>
</dbReference>
<dbReference type="InterPro" id="IPR002126">
    <property type="entry name" value="Cadherin-like_dom"/>
</dbReference>
<dbReference type="GO" id="GO:0016477">
    <property type="term" value="P:cell migration"/>
    <property type="evidence" value="ECO:0007669"/>
    <property type="project" value="TreeGrafter"/>
</dbReference>
<dbReference type="PANTHER" id="PTHR24027">
    <property type="entry name" value="CADHERIN-23"/>
    <property type="match status" value="1"/>
</dbReference>
<dbReference type="GeneID" id="115544124"/>
<feature type="signal peptide" evidence="7">
    <location>
        <begin position="1"/>
        <end position="21"/>
    </location>
</feature>
<keyword evidence="4 6" id="KW-0472">Membrane</keyword>
<accession>A0A8C4YY18</accession>
<dbReference type="InterPro" id="IPR020894">
    <property type="entry name" value="Cadherin_CS"/>
</dbReference>
<keyword evidence="7" id="KW-0732">Signal</keyword>